<feature type="domain" description="NADP-dependent oxidoreductase" evidence="1">
    <location>
        <begin position="15"/>
        <end position="318"/>
    </location>
</feature>
<reference evidence="3" key="1">
    <citation type="journal article" date="2019" name="Int. J. Syst. Evol. Microbiol.">
        <title>The Global Catalogue of Microorganisms (GCM) 10K type strain sequencing project: providing services to taxonomists for standard genome sequencing and annotation.</title>
        <authorList>
            <consortium name="The Broad Institute Genomics Platform"/>
            <consortium name="The Broad Institute Genome Sequencing Center for Infectious Disease"/>
            <person name="Wu L."/>
            <person name="Ma J."/>
        </authorList>
    </citation>
    <scope>NUCLEOTIDE SEQUENCE [LARGE SCALE GENOMIC DNA]</scope>
    <source>
        <strain evidence="3">JCM 10977</strain>
    </source>
</reference>
<dbReference type="PANTHER" id="PTHR43364:SF18">
    <property type="entry name" value="OXIDOREDUCTASE"/>
    <property type="match status" value="1"/>
</dbReference>
<dbReference type="InterPro" id="IPR050523">
    <property type="entry name" value="AKR_Detox_Biosynth"/>
</dbReference>
<dbReference type="InterPro" id="IPR036812">
    <property type="entry name" value="NAD(P)_OxRdtase_dom_sf"/>
</dbReference>
<dbReference type="Pfam" id="PF00248">
    <property type="entry name" value="Aldo_ket_red"/>
    <property type="match status" value="1"/>
</dbReference>
<dbReference type="RefSeq" id="WP_343980687.1">
    <property type="nucleotide sequence ID" value="NZ_BAAAHK010000019.1"/>
</dbReference>
<protein>
    <submittedName>
        <fullName evidence="2">Aldo/keto reductase</fullName>
    </submittedName>
</protein>
<organism evidence="2 3">
    <name type="scientific">Kribbella koreensis</name>
    <dbReference type="NCBI Taxonomy" id="57909"/>
    <lineage>
        <taxon>Bacteria</taxon>
        <taxon>Bacillati</taxon>
        <taxon>Actinomycetota</taxon>
        <taxon>Actinomycetes</taxon>
        <taxon>Propionibacteriales</taxon>
        <taxon>Kribbellaceae</taxon>
        <taxon>Kribbella</taxon>
    </lineage>
</organism>
<evidence type="ECO:0000313" key="3">
    <source>
        <dbReference type="Proteomes" id="UP001500542"/>
    </source>
</evidence>
<dbReference type="EMBL" id="BAAAHK010000019">
    <property type="protein sequence ID" value="GAA0958431.1"/>
    <property type="molecule type" value="Genomic_DNA"/>
</dbReference>
<name>A0ABP4C566_9ACTN</name>
<dbReference type="Gene3D" id="3.20.20.100">
    <property type="entry name" value="NADP-dependent oxidoreductase domain"/>
    <property type="match status" value="1"/>
</dbReference>
<dbReference type="PRINTS" id="PR00069">
    <property type="entry name" value="ALDKETRDTASE"/>
</dbReference>
<dbReference type="InterPro" id="IPR023210">
    <property type="entry name" value="NADP_OxRdtase_dom"/>
</dbReference>
<proteinExistence type="predicted"/>
<dbReference type="Proteomes" id="UP001500542">
    <property type="component" value="Unassembled WGS sequence"/>
</dbReference>
<sequence>MKFAQLGATGLYVSRIALGAMSFGGAGTPPWNFVGGLDDAAAGQLVNTALDAGVNLIDTADMYADGESEEILGRVIKSRRDEVILATKLAARMGPGPNDAGLSRYHVTNALDASLRRLGTDHIDLYQIHNIDPITPIEETLRALDDAVRAGKIRYLGASNLAAWQLARALGKSDQLGLSRFVASQSYYSLAGRDIEAELVPLLTEEKVGLIVWSPLAGGFLSGKFGRDGSTDAEARHGKTGFPPVDPEAGYDIVDVLRKVAERREATVAQTALAWVLAQPAVTSVIAGVKRLDQLTGNLAAVELELTAEDLAELDEVSRPAARYPNWLQADQSWRHPAA</sequence>
<evidence type="ECO:0000259" key="1">
    <source>
        <dbReference type="Pfam" id="PF00248"/>
    </source>
</evidence>
<dbReference type="SUPFAM" id="SSF51430">
    <property type="entry name" value="NAD(P)-linked oxidoreductase"/>
    <property type="match status" value="1"/>
</dbReference>
<dbReference type="InterPro" id="IPR020471">
    <property type="entry name" value="AKR"/>
</dbReference>
<dbReference type="PANTHER" id="PTHR43364">
    <property type="entry name" value="NADH-SPECIFIC METHYLGLYOXAL REDUCTASE-RELATED"/>
    <property type="match status" value="1"/>
</dbReference>
<gene>
    <name evidence="2" type="ORF">GCM10009554_70690</name>
</gene>
<keyword evidence="3" id="KW-1185">Reference proteome</keyword>
<comment type="caution">
    <text evidence="2">The sequence shown here is derived from an EMBL/GenBank/DDBJ whole genome shotgun (WGS) entry which is preliminary data.</text>
</comment>
<accession>A0ABP4C566</accession>
<evidence type="ECO:0000313" key="2">
    <source>
        <dbReference type="EMBL" id="GAA0958431.1"/>
    </source>
</evidence>
<dbReference type="CDD" id="cd19091">
    <property type="entry name" value="AKR_PsAKR"/>
    <property type="match status" value="1"/>
</dbReference>